<gene>
    <name evidence="1" type="ORF">BD324DRAFT_87597</name>
</gene>
<reference evidence="1 2" key="1">
    <citation type="submission" date="2017-03" db="EMBL/GenBank/DDBJ databases">
        <title>Widespread Adenine N6-methylation of Active Genes in Fungi.</title>
        <authorList>
            <consortium name="DOE Joint Genome Institute"/>
            <person name="Mondo S.J."/>
            <person name="Dannebaum R.O."/>
            <person name="Kuo R.C."/>
            <person name="Louie K.B."/>
            <person name="Bewick A.J."/>
            <person name="Labutti K."/>
            <person name="Haridas S."/>
            <person name="Kuo A."/>
            <person name="Salamov A."/>
            <person name="Ahrendt S.R."/>
            <person name="Lau R."/>
            <person name="Bowen B.P."/>
            <person name="Lipzen A."/>
            <person name="Sullivan W."/>
            <person name="Andreopoulos W.B."/>
            <person name="Clum A."/>
            <person name="Lindquist E."/>
            <person name="Daum C."/>
            <person name="Northen T.R."/>
            <person name="Ramamoorthy G."/>
            <person name="Schmitz R.J."/>
            <person name="Gryganskyi A."/>
            <person name="Culley D."/>
            <person name="Magnuson J."/>
            <person name="James T.Y."/>
            <person name="O'Malley M.A."/>
            <person name="Stajich J.E."/>
            <person name="Spatafora J.W."/>
            <person name="Visel A."/>
            <person name="Grigoriev I.V."/>
        </authorList>
    </citation>
    <scope>NUCLEOTIDE SEQUENCE [LARGE SCALE GENOMIC DNA]</scope>
    <source>
        <strain evidence="1 2">NRRL Y-17943</strain>
    </source>
</reference>
<proteinExistence type="predicted"/>
<dbReference type="AlphaFoldDB" id="A0A1Y1UCQ2"/>
<accession>A0A1Y1UCQ2</accession>
<organism evidence="1 2">
    <name type="scientific">Kockovaella imperatae</name>
    <dbReference type="NCBI Taxonomy" id="4999"/>
    <lineage>
        <taxon>Eukaryota</taxon>
        <taxon>Fungi</taxon>
        <taxon>Dikarya</taxon>
        <taxon>Basidiomycota</taxon>
        <taxon>Agaricomycotina</taxon>
        <taxon>Tremellomycetes</taxon>
        <taxon>Tremellales</taxon>
        <taxon>Cuniculitremaceae</taxon>
        <taxon>Kockovaella</taxon>
    </lineage>
</organism>
<evidence type="ECO:0000313" key="1">
    <source>
        <dbReference type="EMBL" id="ORX35286.1"/>
    </source>
</evidence>
<dbReference type="RefSeq" id="XP_021869476.1">
    <property type="nucleotide sequence ID" value="XM_022019271.1"/>
</dbReference>
<evidence type="ECO:0000313" key="2">
    <source>
        <dbReference type="Proteomes" id="UP000193218"/>
    </source>
</evidence>
<protein>
    <submittedName>
        <fullName evidence="1">Uncharacterized protein</fullName>
    </submittedName>
</protein>
<dbReference type="Proteomes" id="UP000193218">
    <property type="component" value="Unassembled WGS sequence"/>
</dbReference>
<dbReference type="InParanoid" id="A0A1Y1UCQ2"/>
<name>A0A1Y1UCQ2_9TREE</name>
<dbReference type="EMBL" id="NBSH01000011">
    <property type="protein sequence ID" value="ORX35286.1"/>
    <property type="molecule type" value="Genomic_DNA"/>
</dbReference>
<keyword evidence="2" id="KW-1185">Reference proteome</keyword>
<dbReference type="STRING" id="4999.A0A1Y1UCQ2"/>
<dbReference type="GeneID" id="33561080"/>
<sequence>MPHRMFFEASYILLHRPIVSPHDIATASGPAAVCLQHSSEATNLAVRFTRTFGEYLRYLPRYCWFVAASFDIVMLDSKIQSVQRLALDRLSLWLNTMTNNLLRAPSMRRSVQHISSRIYEVLARNPYLAQSPTGISILAHLRGQRGMGGGPSPLGAAANEGMGFFELLQNT</sequence>
<comment type="caution">
    <text evidence="1">The sequence shown here is derived from an EMBL/GenBank/DDBJ whole genome shotgun (WGS) entry which is preliminary data.</text>
</comment>